<reference evidence="1" key="2">
    <citation type="submission" date="2023-01" db="EMBL/GenBank/DDBJ databases">
        <authorList>
            <person name="Sun Q."/>
            <person name="Evtushenko L."/>
        </authorList>
    </citation>
    <scope>NUCLEOTIDE SEQUENCE</scope>
    <source>
        <strain evidence="1">VKM Ac-1321</strain>
    </source>
</reference>
<dbReference type="Proteomes" id="UP001143480">
    <property type="component" value="Unassembled WGS sequence"/>
</dbReference>
<accession>A0A9W6NJ72</accession>
<evidence type="ECO:0000313" key="1">
    <source>
        <dbReference type="EMBL" id="GLK98963.1"/>
    </source>
</evidence>
<keyword evidence="2" id="KW-1185">Reference proteome</keyword>
<sequence>MLEDDMLLLEGAPRLFGIVADPLDDDHPEVVAWGHELPDQAVLTWRLGNGKTEVAVFRSAEAALATAQQLYNARLLWAASTPQGV</sequence>
<name>A0A9W6NJ72_9ACTN</name>
<gene>
    <name evidence="1" type="ORF">GCM10017581_007040</name>
</gene>
<dbReference type="EMBL" id="BSFP01000002">
    <property type="protein sequence ID" value="GLK98963.1"/>
    <property type="molecule type" value="Genomic_DNA"/>
</dbReference>
<dbReference type="RefSeq" id="WP_223100412.1">
    <property type="nucleotide sequence ID" value="NZ_BAAAXA010000001.1"/>
</dbReference>
<comment type="caution">
    <text evidence="1">The sequence shown here is derived from an EMBL/GenBank/DDBJ whole genome shotgun (WGS) entry which is preliminary data.</text>
</comment>
<proteinExistence type="predicted"/>
<organism evidence="1 2">
    <name type="scientific">Dactylosporangium matsuzakiense</name>
    <dbReference type="NCBI Taxonomy" id="53360"/>
    <lineage>
        <taxon>Bacteria</taxon>
        <taxon>Bacillati</taxon>
        <taxon>Actinomycetota</taxon>
        <taxon>Actinomycetes</taxon>
        <taxon>Micromonosporales</taxon>
        <taxon>Micromonosporaceae</taxon>
        <taxon>Dactylosporangium</taxon>
    </lineage>
</organism>
<reference evidence="1" key="1">
    <citation type="journal article" date="2014" name="Int. J. Syst. Evol. Microbiol.">
        <title>Complete genome sequence of Corynebacterium casei LMG S-19264T (=DSM 44701T), isolated from a smear-ripened cheese.</title>
        <authorList>
            <consortium name="US DOE Joint Genome Institute (JGI-PGF)"/>
            <person name="Walter F."/>
            <person name="Albersmeier A."/>
            <person name="Kalinowski J."/>
            <person name="Ruckert C."/>
        </authorList>
    </citation>
    <scope>NUCLEOTIDE SEQUENCE</scope>
    <source>
        <strain evidence="1">VKM Ac-1321</strain>
    </source>
</reference>
<protein>
    <submittedName>
        <fullName evidence="1">Uncharacterized protein</fullName>
    </submittedName>
</protein>
<dbReference type="AlphaFoldDB" id="A0A9W6NJ72"/>
<evidence type="ECO:0000313" key="2">
    <source>
        <dbReference type="Proteomes" id="UP001143480"/>
    </source>
</evidence>